<dbReference type="InterPro" id="IPR051075">
    <property type="entry name" value="SCF_subunit_WD-repeat"/>
</dbReference>
<keyword evidence="3" id="KW-0677">Repeat</keyword>
<feature type="compositionally biased region" description="Basic and acidic residues" evidence="7">
    <location>
        <begin position="208"/>
        <end position="220"/>
    </location>
</feature>
<evidence type="ECO:0000256" key="4">
    <source>
        <dbReference type="ARBA" id="ARBA00022786"/>
    </source>
</evidence>
<dbReference type="SMART" id="SM00320">
    <property type="entry name" value="WD40"/>
    <property type="match status" value="7"/>
</dbReference>
<dbReference type="Pfam" id="PF00400">
    <property type="entry name" value="WD40"/>
    <property type="match status" value="6"/>
</dbReference>
<feature type="repeat" description="WD" evidence="6">
    <location>
        <begin position="767"/>
        <end position="789"/>
    </location>
</feature>
<name>A0ABP0B0R2_9PEZI</name>
<feature type="compositionally biased region" description="Basic and acidic residues" evidence="7">
    <location>
        <begin position="158"/>
        <end position="175"/>
    </location>
</feature>
<keyword evidence="9" id="KW-1185">Reference proteome</keyword>
<evidence type="ECO:0000256" key="5">
    <source>
        <dbReference type="PROSITE-ProRule" id="PRU00023"/>
    </source>
</evidence>
<evidence type="ECO:0000256" key="1">
    <source>
        <dbReference type="ARBA" id="ARBA00004906"/>
    </source>
</evidence>
<accession>A0ABP0B0R2</accession>
<dbReference type="PROSITE" id="PS00678">
    <property type="entry name" value="WD_REPEATS_1"/>
    <property type="match status" value="2"/>
</dbReference>
<dbReference type="PROSITE" id="PS50082">
    <property type="entry name" value="WD_REPEATS_2"/>
    <property type="match status" value="6"/>
</dbReference>
<dbReference type="InterPro" id="IPR036047">
    <property type="entry name" value="F-box-like_dom_sf"/>
</dbReference>
<dbReference type="Pfam" id="PF00023">
    <property type="entry name" value="Ank"/>
    <property type="match status" value="1"/>
</dbReference>
<feature type="repeat" description="WD" evidence="6">
    <location>
        <begin position="486"/>
        <end position="525"/>
    </location>
</feature>
<dbReference type="SUPFAM" id="SSF48403">
    <property type="entry name" value="Ankyrin repeat"/>
    <property type="match status" value="1"/>
</dbReference>
<dbReference type="PROSITE" id="PS50088">
    <property type="entry name" value="ANK_REPEAT"/>
    <property type="match status" value="1"/>
</dbReference>
<feature type="region of interest" description="Disordered" evidence="7">
    <location>
        <begin position="95"/>
        <end position="183"/>
    </location>
</feature>
<dbReference type="Gene3D" id="1.25.40.20">
    <property type="entry name" value="Ankyrin repeat-containing domain"/>
    <property type="match status" value="2"/>
</dbReference>
<feature type="compositionally biased region" description="Basic and acidic residues" evidence="7">
    <location>
        <begin position="123"/>
        <end position="147"/>
    </location>
</feature>
<feature type="repeat" description="WD" evidence="6">
    <location>
        <begin position="790"/>
        <end position="829"/>
    </location>
</feature>
<feature type="region of interest" description="Disordered" evidence="7">
    <location>
        <begin position="414"/>
        <end position="440"/>
    </location>
</feature>
<proteinExistence type="predicted"/>
<feature type="compositionally biased region" description="Basic and acidic residues" evidence="7">
    <location>
        <begin position="66"/>
        <end position="75"/>
    </location>
</feature>
<feature type="repeat" description="WD" evidence="6">
    <location>
        <begin position="605"/>
        <end position="647"/>
    </location>
</feature>
<sequence length="1130" mass="124218">MDHARSSAGFVTQSGSASSPRQQHSSVSEDSHTGSSSAHISSSLSSTTASAAPSSSSPSASTPTIEHLHAFDPSDPKTLSTQPVTLLTLSASRAATTQSTTLEATDASTSTATAASYNNSTPLDRHPATTANHDPHGHTLTTDDERTSQQQQQQQAADTEKDCDRRRPEEEDGPRRLKMSSQLLGKTVTPFLKDHIPGLYSPMTKRGTIKDMEGRNKDPNSRYCYRHRPDSKCRRAADESKMVKIQQELENLKPDDQQAITHVWSLFSAAPAKQRELMLQGIMTQCCFPQLSKVSREVADQLKIDFITALPAEDDKQWRELADDDQVWHRMCEQHIDRKCTKCGFGLPLLERKRLRGWTRSQQLSNSQHTHVEKPRIPTHAPTLPAPSSLRDASPLKRDASIFLGDEAESSSKRACTDSISSSGSTSGSVNGSSASAASTALTERDMELARALEQDRKPRAWKDVYRDRFRVGYNWRNGRCAVKVFRGHTNGVTCLQIDDVMMATGSYDATIRIWNLETGEETRVLRGHTQGIRSLQFDDKILVSGSLDGTMKIWNWHTGELLNTLACHLGGVISVHLDGEWLASGSTDKTIKVFNLKTKESFTLKGHGDWVNQVRIDGTASRTLFSASDDCTVKLWDLESKKCIRTFEGHVGHVQQVLTLPADFEPDEDPVASGHQDKADVSSVTSGRGGSPVAFANIGDDEFTTRAAYGPGFLSNPDRPLPSRYILSSALDSTIKCWDTATGKCVRTFFGHLEGVWALVGDTLRVVSGANDTMVKVWEPRSGKCERTWTGHRGPVTCVGLSDSRLASGSEDGEVRLYSFQDRAGLEETAQHTGTKTWDPPLPASISDPLMAAVAADDVVALRALLDQHFPDRTEKFPGDYVVSELYPVVSHAARHGQVAILNELFQYTSKLRGLSPRFADFMAEDALDAGSKETLLWLFKQGWDINKVKKDSLPFLSSAISRSKPPLDRDMVLWLVAHGADLNQRPAYVDDTPLSRAVASAPPNLIRELIDHHGGDVRRAQLLHWALKRKPGDDMTEVLNLLLDRGATLNATMFAGDAGSLRNYRSSELGTPLHTAAEMDQTEAMRRLLSQGADASVCSTGDRTALQWAERARKDDAVAILQSPEQFT</sequence>
<gene>
    <name evidence="8" type="ORF">SEUCBS140593_001677</name>
</gene>
<feature type="repeat" description="WD" evidence="6">
    <location>
        <begin position="724"/>
        <end position="749"/>
    </location>
</feature>
<dbReference type="PRINTS" id="PR00320">
    <property type="entry name" value="GPROTEINBRPT"/>
</dbReference>
<dbReference type="Gene3D" id="2.130.10.10">
    <property type="entry name" value="YVTN repeat-like/Quinoprotein amine dehydrogenase"/>
    <property type="match status" value="2"/>
</dbReference>
<keyword evidence="5" id="KW-0040">ANK repeat</keyword>
<feature type="compositionally biased region" description="Low complexity" evidence="7">
    <location>
        <begin position="95"/>
        <end position="121"/>
    </location>
</feature>
<comment type="pathway">
    <text evidence="1">Protein modification; protein ubiquitination.</text>
</comment>
<evidence type="ECO:0000256" key="6">
    <source>
        <dbReference type="PROSITE-ProRule" id="PRU00221"/>
    </source>
</evidence>
<dbReference type="PROSITE" id="PS50294">
    <property type="entry name" value="WD_REPEATS_REGION"/>
    <property type="match status" value="3"/>
</dbReference>
<feature type="repeat" description="ANK" evidence="5">
    <location>
        <begin position="1070"/>
        <end position="1102"/>
    </location>
</feature>
<feature type="region of interest" description="Disordered" evidence="7">
    <location>
        <begin position="667"/>
        <end position="687"/>
    </location>
</feature>
<dbReference type="PROSITE" id="PS50297">
    <property type="entry name" value="ANK_REP_REGION"/>
    <property type="match status" value="1"/>
</dbReference>
<feature type="region of interest" description="Disordered" evidence="7">
    <location>
        <begin position="202"/>
        <end position="221"/>
    </location>
</feature>
<dbReference type="InterPro" id="IPR036770">
    <property type="entry name" value="Ankyrin_rpt-contain_sf"/>
</dbReference>
<feature type="region of interest" description="Disordered" evidence="7">
    <location>
        <begin position="360"/>
        <end position="393"/>
    </location>
</feature>
<dbReference type="InterPro" id="IPR001680">
    <property type="entry name" value="WD40_rpt"/>
</dbReference>
<evidence type="ECO:0000313" key="8">
    <source>
        <dbReference type="EMBL" id="CAK7212939.1"/>
    </source>
</evidence>
<comment type="caution">
    <text evidence="8">The sequence shown here is derived from an EMBL/GenBank/DDBJ whole genome shotgun (WGS) entry which is preliminary data.</text>
</comment>
<dbReference type="InterPro" id="IPR011047">
    <property type="entry name" value="Quinoprotein_ADH-like_sf"/>
</dbReference>
<organism evidence="8 9">
    <name type="scientific">Sporothrix eucalyptigena</name>
    <dbReference type="NCBI Taxonomy" id="1812306"/>
    <lineage>
        <taxon>Eukaryota</taxon>
        <taxon>Fungi</taxon>
        <taxon>Dikarya</taxon>
        <taxon>Ascomycota</taxon>
        <taxon>Pezizomycotina</taxon>
        <taxon>Sordariomycetes</taxon>
        <taxon>Sordariomycetidae</taxon>
        <taxon>Ophiostomatales</taxon>
        <taxon>Ophiostomataceae</taxon>
        <taxon>Sporothrix</taxon>
    </lineage>
</organism>
<feature type="compositionally biased region" description="Polar residues" evidence="7">
    <location>
        <begin position="360"/>
        <end position="369"/>
    </location>
</feature>
<evidence type="ECO:0000256" key="7">
    <source>
        <dbReference type="SAM" id="MobiDB-lite"/>
    </source>
</evidence>
<evidence type="ECO:0000256" key="2">
    <source>
        <dbReference type="ARBA" id="ARBA00022574"/>
    </source>
</evidence>
<dbReference type="CDD" id="cd00200">
    <property type="entry name" value="WD40"/>
    <property type="match status" value="1"/>
</dbReference>
<protein>
    <submittedName>
        <fullName evidence="8">Uncharacterized protein</fullName>
    </submittedName>
</protein>
<feature type="compositionally biased region" description="Low complexity" evidence="7">
    <location>
        <begin position="33"/>
        <end position="64"/>
    </location>
</feature>
<feature type="compositionally biased region" description="Polar residues" evidence="7">
    <location>
        <begin position="9"/>
        <end position="26"/>
    </location>
</feature>
<dbReference type="Proteomes" id="UP001642482">
    <property type="component" value="Unassembled WGS sequence"/>
</dbReference>
<keyword evidence="4" id="KW-0833">Ubl conjugation pathway</keyword>
<dbReference type="SUPFAM" id="SSF50998">
    <property type="entry name" value="Quinoprotein alcohol dehydrogenase-like"/>
    <property type="match status" value="1"/>
</dbReference>
<dbReference type="PANTHER" id="PTHR19872">
    <property type="entry name" value="UBIQUITIN LIGASE SPECIFICITY FACTOR/HREP PROTEIN"/>
    <property type="match status" value="1"/>
</dbReference>
<evidence type="ECO:0000313" key="9">
    <source>
        <dbReference type="Proteomes" id="UP001642482"/>
    </source>
</evidence>
<feature type="repeat" description="WD" evidence="6">
    <location>
        <begin position="526"/>
        <end position="565"/>
    </location>
</feature>
<feature type="compositionally biased region" description="Low complexity" evidence="7">
    <location>
        <begin position="417"/>
        <end position="440"/>
    </location>
</feature>
<dbReference type="SUPFAM" id="SSF81383">
    <property type="entry name" value="F-box domain"/>
    <property type="match status" value="1"/>
</dbReference>
<dbReference type="PANTHER" id="PTHR19872:SF9">
    <property type="entry name" value="UBIQUITIN-BINDING SDF UBIQUITIN LIGASE COMPLEX SUBUNIT"/>
    <property type="match status" value="1"/>
</dbReference>
<dbReference type="InterPro" id="IPR019775">
    <property type="entry name" value="WD40_repeat_CS"/>
</dbReference>
<keyword evidence="2 6" id="KW-0853">WD repeat</keyword>
<dbReference type="InterPro" id="IPR015943">
    <property type="entry name" value="WD40/YVTN_repeat-like_dom_sf"/>
</dbReference>
<feature type="region of interest" description="Disordered" evidence="7">
    <location>
        <begin position="1"/>
        <end position="82"/>
    </location>
</feature>
<dbReference type="EMBL" id="CAWUHD010000010">
    <property type="protein sequence ID" value="CAK7212939.1"/>
    <property type="molecule type" value="Genomic_DNA"/>
</dbReference>
<evidence type="ECO:0000256" key="3">
    <source>
        <dbReference type="ARBA" id="ARBA00022737"/>
    </source>
</evidence>
<reference evidence="8 9" key="1">
    <citation type="submission" date="2024-01" db="EMBL/GenBank/DDBJ databases">
        <authorList>
            <person name="Allen C."/>
            <person name="Tagirdzhanova G."/>
        </authorList>
    </citation>
    <scope>NUCLEOTIDE SEQUENCE [LARGE SCALE GENOMIC DNA]</scope>
</reference>
<dbReference type="InterPro" id="IPR002110">
    <property type="entry name" value="Ankyrin_rpt"/>
</dbReference>
<dbReference type="SMART" id="SM00248">
    <property type="entry name" value="ANK"/>
    <property type="match status" value="5"/>
</dbReference>
<dbReference type="InterPro" id="IPR020472">
    <property type="entry name" value="WD40_PAC1"/>
</dbReference>